<feature type="compositionally biased region" description="Acidic residues" evidence="1">
    <location>
        <begin position="419"/>
        <end position="428"/>
    </location>
</feature>
<organism evidence="2 3">
    <name type="scientific">Piptocephalis cylindrospora</name>
    <dbReference type="NCBI Taxonomy" id="1907219"/>
    <lineage>
        <taxon>Eukaryota</taxon>
        <taxon>Fungi</taxon>
        <taxon>Fungi incertae sedis</taxon>
        <taxon>Zoopagomycota</taxon>
        <taxon>Zoopagomycotina</taxon>
        <taxon>Zoopagomycetes</taxon>
        <taxon>Zoopagales</taxon>
        <taxon>Piptocephalidaceae</taxon>
        <taxon>Piptocephalis</taxon>
    </lineage>
</organism>
<evidence type="ECO:0000313" key="3">
    <source>
        <dbReference type="Proteomes" id="UP000267251"/>
    </source>
</evidence>
<feature type="compositionally biased region" description="Acidic residues" evidence="1">
    <location>
        <begin position="145"/>
        <end position="162"/>
    </location>
</feature>
<name>A0A4P9Y459_9FUNG</name>
<feature type="compositionally biased region" description="Basic and acidic residues" evidence="1">
    <location>
        <begin position="364"/>
        <end position="396"/>
    </location>
</feature>
<gene>
    <name evidence="2" type="ORF">BJ684DRAFT_19838</name>
</gene>
<feature type="compositionally biased region" description="Low complexity" evidence="1">
    <location>
        <begin position="331"/>
        <end position="341"/>
    </location>
</feature>
<feature type="compositionally biased region" description="Gly residues" evidence="1">
    <location>
        <begin position="400"/>
        <end position="411"/>
    </location>
</feature>
<protein>
    <submittedName>
        <fullName evidence="2">Leo1-like protein-domain-containing protein</fullName>
    </submittedName>
</protein>
<feature type="compositionally biased region" description="Acidic residues" evidence="1">
    <location>
        <begin position="84"/>
        <end position="103"/>
    </location>
</feature>
<dbReference type="InterPro" id="IPR007149">
    <property type="entry name" value="Leo1"/>
</dbReference>
<reference evidence="3" key="1">
    <citation type="journal article" date="2018" name="Nat. Microbiol.">
        <title>Leveraging single-cell genomics to expand the fungal tree of life.</title>
        <authorList>
            <person name="Ahrendt S.R."/>
            <person name="Quandt C.A."/>
            <person name="Ciobanu D."/>
            <person name="Clum A."/>
            <person name="Salamov A."/>
            <person name="Andreopoulos B."/>
            <person name="Cheng J.F."/>
            <person name="Woyke T."/>
            <person name="Pelin A."/>
            <person name="Henrissat B."/>
            <person name="Reynolds N.K."/>
            <person name="Benny G.L."/>
            <person name="Smith M.E."/>
            <person name="James T.Y."/>
            <person name="Grigoriev I.V."/>
        </authorList>
    </citation>
    <scope>NUCLEOTIDE SEQUENCE [LARGE SCALE GENOMIC DNA]</scope>
</reference>
<dbReference type="GO" id="GO:0032968">
    <property type="term" value="P:positive regulation of transcription elongation by RNA polymerase II"/>
    <property type="evidence" value="ECO:0007669"/>
    <property type="project" value="TreeGrafter"/>
</dbReference>
<dbReference type="Proteomes" id="UP000267251">
    <property type="component" value="Unassembled WGS sequence"/>
</dbReference>
<feature type="compositionally biased region" description="Low complexity" evidence="1">
    <location>
        <begin position="515"/>
        <end position="524"/>
    </location>
</feature>
<dbReference type="PANTHER" id="PTHR23146">
    <property type="entry name" value="LEO1 PROTEIN"/>
    <property type="match status" value="1"/>
</dbReference>
<sequence length="539" mass="60520">MQISSPETDQGGSPSPTGTPQPSQSQRSQGEEEQLEMDLSDNDTDQDAHPRKTQAHQALEDDLFGESEEEEMPTLAESHKDPALEDDLFGEEDEEEEEEESMEIEGGLLAQLERQDRDRKKGNKRYPREDPFYQDGPTRDRPMNDYDEEEEEEEGDDLEDESSSPIITHMSLSLKQPSASKEIPPQYNYLRLPKSILIDNVPFDPSTYANPLKGLDPSMALPLLRRIRNTIRVRKAPSSEMEGAQPDSRQGKVESNARLVRWNDGSMTLHIGKEAPYLVRTRPMAGAGVRHLLVAESQTGSVVRAVRRLTRTMELEQTAPYTHDSMLKRGSSLTESSMSTSGDREGQGGRKQQLRTKMITTLVDPEREKEKQIRLAKEKERMRRRQETARRARESAADGYGLGGGGRGGAWRRGTVDALEAEEDEDLGDGYGMGDRRGPGAAGGGGPDSYLEDDFVVGDEEVFSEEDGEEEEEEEDEEEEEEDEEEEEMRARRALKAKKRGMKRYGGDEDDEGTSNSPSQPPSRSNKRRLTVMSSDEDD</sequence>
<dbReference type="GO" id="GO:1990269">
    <property type="term" value="F:RNA polymerase II C-terminal domain phosphoserine binding"/>
    <property type="evidence" value="ECO:0007669"/>
    <property type="project" value="TreeGrafter"/>
</dbReference>
<dbReference type="Pfam" id="PF04004">
    <property type="entry name" value="Leo1"/>
    <property type="match status" value="1"/>
</dbReference>
<dbReference type="EMBL" id="KZ987963">
    <property type="protein sequence ID" value="RKP13695.1"/>
    <property type="molecule type" value="Genomic_DNA"/>
</dbReference>
<feature type="region of interest" description="Disordered" evidence="1">
    <location>
        <begin position="1"/>
        <end position="163"/>
    </location>
</feature>
<feature type="compositionally biased region" description="Acidic residues" evidence="1">
    <location>
        <begin position="60"/>
        <end position="72"/>
    </location>
</feature>
<dbReference type="GO" id="GO:0016593">
    <property type="term" value="C:Cdc73/Paf1 complex"/>
    <property type="evidence" value="ECO:0007669"/>
    <property type="project" value="InterPro"/>
</dbReference>
<feature type="region of interest" description="Disordered" evidence="1">
    <location>
        <begin position="234"/>
        <end position="256"/>
    </location>
</feature>
<dbReference type="OrthoDB" id="20844at2759"/>
<feature type="compositionally biased region" description="Basic residues" evidence="1">
    <location>
        <begin position="492"/>
        <end position="503"/>
    </location>
</feature>
<feature type="compositionally biased region" description="Acidic residues" evidence="1">
    <location>
        <begin position="450"/>
        <end position="488"/>
    </location>
</feature>
<feature type="compositionally biased region" description="Acidic residues" evidence="1">
    <location>
        <begin position="31"/>
        <end position="45"/>
    </location>
</feature>
<evidence type="ECO:0000313" key="2">
    <source>
        <dbReference type="EMBL" id="RKP13695.1"/>
    </source>
</evidence>
<accession>A0A4P9Y459</accession>
<dbReference type="AlphaFoldDB" id="A0A4P9Y459"/>
<feature type="compositionally biased region" description="Basic and acidic residues" evidence="1">
    <location>
        <begin position="126"/>
        <end position="144"/>
    </location>
</feature>
<proteinExistence type="predicted"/>
<keyword evidence="3" id="KW-1185">Reference proteome</keyword>
<dbReference type="GO" id="GO:0006368">
    <property type="term" value="P:transcription elongation by RNA polymerase II"/>
    <property type="evidence" value="ECO:0007669"/>
    <property type="project" value="InterPro"/>
</dbReference>
<feature type="compositionally biased region" description="Low complexity" evidence="1">
    <location>
        <begin position="10"/>
        <end position="28"/>
    </location>
</feature>
<feature type="region of interest" description="Disordered" evidence="1">
    <location>
        <begin position="318"/>
        <end position="539"/>
    </location>
</feature>
<evidence type="ECO:0000256" key="1">
    <source>
        <dbReference type="SAM" id="MobiDB-lite"/>
    </source>
</evidence>
<dbReference type="PANTHER" id="PTHR23146:SF0">
    <property type="entry name" value="RNA POLYMERASE-ASSOCIATED PROTEIN LEO1"/>
    <property type="match status" value="1"/>
</dbReference>